<organism evidence="2 3">
    <name type="scientific">Sclerotinia nivalis</name>
    <dbReference type="NCBI Taxonomy" id="352851"/>
    <lineage>
        <taxon>Eukaryota</taxon>
        <taxon>Fungi</taxon>
        <taxon>Dikarya</taxon>
        <taxon>Ascomycota</taxon>
        <taxon>Pezizomycotina</taxon>
        <taxon>Leotiomycetes</taxon>
        <taxon>Helotiales</taxon>
        <taxon>Sclerotiniaceae</taxon>
        <taxon>Sclerotinia</taxon>
    </lineage>
</organism>
<comment type="caution">
    <text evidence="2">The sequence shown here is derived from an EMBL/GenBank/DDBJ whole genome shotgun (WGS) entry which is preliminary data.</text>
</comment>
<evidence type="ECO:0000256" key="1">
    <source>
        <dbReference type="SAM" id="Phobius"/>
    </source>
</evidence>
<gene>
    <name evidence="2" type="ORF">OCU04_007839</name>
</gene>
<dbReference type="AlphaFoldDB" id="A0A9X0DIB2"/>
<keyword evidence="3" id="KW-1185">Reference proteome</keyword>
<proteinExistence type="predicted"/>
<name>A0A9X0DIB2_9HELO</name>
<dbReference type="Proteomes" id="UP001152300">
    <property type="component" value="Unassembled WGS sequence"/>
</dbReference>
<sequence>MNYSSEKGFLYTQASSFKGSVAVTGGPLQGFVYWSANELANSSSTSQWGVRATIMDKVQYISPNQTATTNNFQCSIVSTAKNWTPPKMPAQESLDEWAEHMYGAIRNQSSWTYKPQLERVLNTMSILSGSENSAWLHIQPGQSSTYGCLVNGSVCSIEVVILFYALFLVLLMVIGIDLYAFLSYKFGGVWEKGKELSYVPTDLISWQLAMVKKSTGNEGLTTGDLKEIGFSYVREGEGMQELEFKEMEAAGANAPLLPMTEYESMKKESPTMTVTEKFGPSTP</sequence>
<dbReference type="EMBL" id="JAPEIS010000008">
    <property type="protein sequence ID" value="KAJ8063994.1"/>
    <property type="molecule type" value="Genomic_DNA"/>
</dbReference>
<protein>
    <submittedName>
        <fullName evidence="2">Uncharacterized protein</fullName>
    </submittedName>
</protein>
<keyword evidence="1" id="KW-0812">Transmembrane</keyword>
<keyword evidence="1" id="KW-1133">Transmembrane helix</keyword>
<evidence type="ECO:0000313" key="3">
    <source>
        <dbReference type="Proteomes" id="UP001152300"/>
    </source>
</evidence>
<dbReference type="OrthoDB" id="5399485at2759"/>
<reference evidence="2" key="1">
    <citation type="submission" date="2022-11" db="EMBL/GenBank/DDBJ databases">
        <title>Genome Resource of Sclerotinia nivalis Strain SnTB1, a Plant Pathogen Isolated from American Ginseng.</title>
        <authorList>
            <person name="Fan S."/>
        </authorList>
    </citation>
    <scope>NUCLEOTIDE SEQUENCE</scope>
    <source>
        <strain evidence="2">SnTB1</strain>
    </source>
</reference>
<feature type="transmembrane region" description="Helical" evidence="1">
    <location>
        <begin position="161"/>
        <end position="182"/>
    </location>
</feature>
<evidence type="ECO:0000313" key="2">
    <source>
        <dbReference type="EMBL" id="KAJ8063994.1"/>
    </source>
</evidence>
<accession>A0A9X0DIB2</accession>
<keyword evidence="1" id="KW-0472">Membrane</keyword>